<dbReference type="GO" id="GO:0019432">
    <property type="term" value="P:triglyceride biosynthetic process"/>
    <property type="evidence" value="ECO:0007669"/>
    <property type="project" value="TreeGrafter"/>
</dbReference>
<reference evidence="3" key="1">
    <citation type="submission" date="2025-08" db="UniProtKB">
        <authorList>
            <consortium name="RefSeq"/>
        </authorList>
    </citation>
    <scope>IDENTIFICATION</scope>
</reference>
<sequence length="392" mass="44947">MEISSSNPLNIQLASFARNLEWKLKKQNDEKRTECMRKKELCQHKEKPLTISSLYYSGPLVKSTCSSCHPDTTSIFQKSFKVITLKDLLHKKCYKNMKVVKPCKQIIQSLHPKSVIGSFKYYFLRATSWIMYQTFSYLYKGILIHPEHIDCIQQAQDTGSSTVYFLDSPSPDLTTLCSIYFALYYSGLRPPLIGCPALPWYSRCLFSLMGLTHIEADRGVYSIISSTIDPFYTDYVNYTIDDIYIVPVSLSWDRFIHINFSTPYALSELEIKYSTAPLPDETDIDDVRDIDNHIRTDCALNVPVSATCVVAYVLVAYSTEGSIQEQDLLQIVDQVRGELIREKFSLNFKGKTEHIVQYALRELKPYLISRSTHAGGTPSLKKKKKKKKKTPR</sequence>
<organism evidence="2 3">
    <name type="scientific">Diaphorina citri</name>
    <name type="common">Asian citrus psyllid</name>
    <dbReference type="NCBI Taxonomy" id="121845"/>
    <lineage>
        <taxon>Eukaryota</taxon>
        <taxon>Metazoa</taxon>
        <taxon>Ecdysozoa</taxon>
        <taxon>Arthropoda</taxon>
        <taxon>Hexapoda</taxon>
        <taxon>Insecta</taxon>
        <taxon>Pterygota</taxon>
        <taxon>Neoptera</taxon>
        <taxon>Paraneoptera</taxon>
        <taxon>Hemiptera</taxon>
        <taxon>Sternorrhyncha</taxon>
        <taxon>Psylloidea</taxon>
        <taxon>Psyllidae</taxon>
        <taxon>Diaphorininae</taxon>
        <taxon>Diaphorina</taxon>
    </lineage>
</organism>
<evidence type="ECO:0000313" key="3">
    <source>
        <dbReference type="RefSeq" id="XP_026684115.1"/>
    </source>
</evidence>
<dbReference type="PaxDb" id="121845-A0A3Q0JBL3"/>
<evidence type="ECO:0000313" key="2">
    <source>
        <dbReference type="Proteomes" id="UP000079169"/>
    </source>
</evidence>
<dbReference type="RefSeq" id="XP_026684115.1">
    <property type="nucleotide sequence ID" value="XM_026828314.1"/>
</dbReference>
<dbReference type="PANTHER" id="PTHR12563:SF23">
    <property type="entry name" value="BCDNA.GH07066"/>
    <property type="match status" value="1"/>
</dbReference>
<name>A0A3Q0JBL3_DIACI</name>
<dbReference type="GO" id="GO:0006631">
    <property type="term" value="P:fatty acid metabolic process"/>
    <property type="evidence" value="ECO:0007669"/>
    <property type="project" value="TreeGrafter"/>
</dbReference>
<feature type="region of interest" description="Disordered" evidence="1">
    <location>
        <begin position="371"/>
        <end position="392"/>
    </location>
</feature>
<dbReference type="GeneID" id="103515733"/>
<dbReference type="PANTHER" id="PTHR12563">
    <property type="entry name" value="GLYCEROL-3-PHOSPHATE ACYLTRANSFERASE"/>
    <property type="match status" value="1"/>
</dbReference>
<evidence type="ECO:0000256" key="1">
    <source>
        <dbReference type="SAM" id="MobiDB-lite"/>
    </source>
</evidence>
<dbReference type="GO" id="GO:0031966">
    <property type="term" value="C:mitochondrial membrane"/>
    <property type="evidence" value="ECO:0007669"/>
    <property type="project" value="TreeGrafter"/>
</dbReference>
<proteinExistence type="predicted"/>
<accession>A0A3Q0JBL3</accession>
<dbReference type="Proteomes" id="UP000079169">
    <property type="component" value="Unplaced"/>
</dbReference>
<gene>
    <name evidence="3" type="primary">LOC103515733</name>
</gene>
<dbReference type="GO" id="GO:0004366">
    <property type="term" value="F:glycerol-3-phosphate O-acyltransferase activity"/>
    <property type="evidence" value="ECO:0007669"/>
    <property type="project" value="TreeGrafter"/>
</dbReference>
<protein>
    <submittedName>
        <fullName evidence="3">Uncharacterized protein LOC103515733</fullName>
    </submittedName>
</protein>
<feature type="compositionally biased region" description="Basic residues" evidence="1">
    <location>
        <begin position="380"/>
        <end position="392"/>
    </location>
</feature>
<dbReference type="KEGG" id="dci:103515733"/>
<dbReference type="InterPro" id="IPR022284">
    <property type="entry name" value="GPAT/DHAPAT"/>
</dbReference>
<dbReference type="GO" id="GO:0008654">
    <property type="term" value="P:phospholipid biosynthetic process"/>
    <property type="evidence" value="ECO:0007669"/>
    <property type="project" value="TreeGrafter"/>
</dbReference>
<dbReference type="AlphaFoldDB" id="A0A3Q0JBL3"/>
<keyword evidence="2" id="KW-1185">Reference proteome</keyword>
<dbReference type="GO" id="GO:0006072">
    <property type="term" value="P:glycerol-3-phosphate metabolic process"/>
    <property type="evidence" value="ECO:0007669"/>
    <property type="project" value="TreeGrafter"/>
</dbReference>